<name>A0A4Y2HK84_ARAVE</name>
<accession>A0A4Y2HK84</accession>
<reference evidence="1 2" key="1">
    <citation type="journal article" date="2019" name="Sci. Rep.">
        <title>Orb-weaving spider Araneus ventricosus genome elucidates the spidroin gene catalogue.</title>
        <authorList>
            <person name="Kono N."/>
            <person name="Nakamura H."/>
            <person name="Ohtoshi R."/>
            <person name="Moran D.A.P."/>
            <person name="Shinohara A."/>
            <person name="Yoshida Y."/>
            <person name="Fujiwara M."/>
            <person name="Mori M."/>
            <person name="Tomita M."/>
            <person name="Arakawa K."/>
        </authorList>
    </citation>
    <scope>NUCLEOTIDE SEQUENCE [LARGE SCALE GENOMIC DNA]</scope>
</reference>
<comment type="caution">
    <text evidence="1">The sequence shown here is derived from an EMBL/GenBank/DDBJ whole genome shotgun (WGS) entry which is preliminary data.</text>
</comment>
<evidence type="ECO:0000313" key="2">
    <source>
        <dbReference type="Proteomes" id="UP000499080"/>
    </source>
</evidence>
<proteinExistence type="predicted"/>
<dbReference type="OrthoDB" id="10430530at2759"/>
<dbReference type="EMBL" id="BGPR01001996">
    <property type="protein sequence ID" value="GBM65814.1"/>
    <property type="molecule type" value="Genomic_DNA"/>
</dbReference>
<sequence>MDFDVAEIITLLCKLADSEDLKVTSNENSRFSVEEILKINQLSEQPVEELPVAQAENIYEIDRESEDDYSSSAHDQGGTRFQGISIGGILGLVITSFQAVFSRTWNHVFGNYQMSINVRVAPVSSVLQALPSRDQNILAQRIRQIMEQNPGASYEALAVQIEQDSSLLRRIILRYLVEYVDKDLSMPVIH</sequence>
<dbReference type="Proteomes" id="UP000499080">
    <property type="component" value="Unassembled WGS sequence"/>
</dbReference>
<evidence type="ECO:0000313" key="1">
    <source>
        <dbReference type="EMBL" id="GBM65814.1"/>
    </source>
</evidence>
<protein>
    <submittedName>
        <fullName evidence="1">Uncharacterized protein</fullName>
    </submittedName>
</protein>
<dbReference type="AlphaFoldDB" id="A0A4Y2HK84"/>
<gene>
    <name evidence="1" type="ORF">AVEN_172665_1</name>
</gene>
<organism evidence="1 2">
    <name type="scientific">Araneus ventricosus</name>
    <name type="common">Orbweaver spider</name>
    <name type="synonym">Epeira ventricosa</name>
    <dbReference type="NCBI Taxonomy" id="182803"/>
    <lineage>
        <taxon>Eukaryota</taxon>
        <taxon>Metazoa</taxon>
        <taxon>Ecdysozoa</taxon>
        <taxon>Arthropoda</taxon>
        <taxon>Chelicerata</taxon>
        <taxon>Arachnida</taxon>
        <taxon>Araneae</taxon>
        <taxon>Araneomorphae</taxon>
        <taxon>Entelegynae</taxon>
        <taxon>Araneoidea</taxon>
        <taxon>Araneidae</taxon>
        <taxon>Araneus</taxon>
    </lineage>
</organism>
<keyword evidence="2" id="KW-1185">Reference proteome</keyword>